<keyword evidence="3" id="KW-1185">Reference proteome</keyword>
<reference evidence="2" key="1">
    <citation type="submission" date="2020-07" db="EMBL/GenBank/DDBJ databases">
        <title>Genome sequence and genetic diversity analysis of an under-domesticated orphan crop, white fonio (Digitaria exilis).</title>
        <authorList>
            <person name="Bennetzen J.L."/>
            <person name="Chen S."/>
            <person name="Ma X."/>
            <person name="Wang X."/>
            <person name="Yssel A.E.J."/>
            <person name="Chaluvadi S.R."/>
            <person name="Johnson M."/>
            <person name="Gangashetty P."/>
            <person name="Hamidou F."/>
            <person name="Sanogo M.D."/>
            <person name="Zwaenepoel A."/>
            <person name="Wallace J."/>
            <person name="Van De Peer Y."/>
            <person name="Van Deynze A."/>
        </authorList>
    </citation>
    <scope>NUCLEOTIDE SEQUENCE</scope>
    <source>
        <tissue evidence="2">Leaves</tissue>
    </source>
</reference>
<feature type="region of interest" description="Disordered" evidence="1">
    <location>
        <begin position="1"/>
        <end position="44"/>
    </location>
</feature>
<dbReference type="AlphaFoldDB" id="A0A835KXD1"/>
<dbReference type="EMBL" id="JACEFO010000306">
    <property type="protein sequence ID" value="KAF8775551.1"/>
    <property type="molecule type" value="Genomic_DNA"/>
</dbReference>
<sequence length="105" mass="10924">MQGPAKRGTTTSSAQTPPTTDRRGDVLFGVGHGGEGGAKPAAARGGKRVAFGDITNIFRGRGRSSSGSAAPDALAQSDDRALRLGFSLVMREWRVANLPSARRIC</sequence>
<proteinExistence type="predicted"/>
<comment type="caution">
    <text evidence="2">The sequence shown here is derived from an EMBL/GenBank/DDBJ whole genome shotgun (WGS) entry which is preliminary data.</text>
</comment>
<dbReference type="Proteomes" id="UP000636709">
    <property type="component" value="Unassembled WGS sequence"/>
</dbReference>
<evidence type="ECO:0000313" key="2">
    <source>
        <dbReference type="EMBL" id="KAF8775551.1"/>
    </source>
</evidence>
<gene>
    <name evidence="2" type="ORF">HU200_004484</name>
</gene>
<organism evidence="2 3">
    <name type="scientific">Digitaria exilis</name>
    <dbReference type="NCBI Taxonomy" id="1010633"/>
    <lineage>
        <taxon>Eukaryota</taxon>
        <taxon>Viridiplantae</taxon>
        <taxon>Streptophyta</taxon>
        <taxon>Embryophyta</taxon>
        <taxon>Tracheophyta</taxon>
        <taxon>Spermatophyta</taxon>
        <taxon>Magnoliopsida</taxon>
        <taxon>Liliopsida</taxon>
        <taxon>Poales</taxon>
        <taxon>Poaceae</taxon>
        <taxon>PACMAD clade</taxon>
        <taxon>Panicoideae</taxon>
        <taxon>Panicodae</taxon>
        <taxon>Paniceae</taxon>
        <taxon>Anthephorinae</taxon>
        <taxon>Digitaria</taxon>
    </lineage>
</organism>
<evidence type="ECO:0000313" key="3">
    <source>
        <dbReference type="Proteomes" id="UP000636709"/>
    </source>
</evidence>
<evidence type="ECO:0000256" key="1">
    <source>
        <dbReference type="SAM" id="MobiDB-lite"/>
    </source>
</evidence>
<accession>A0A835KXD1</accession>
<name>A0A835KXD1_9POAL</name>
<protein>
    <submittedName>
        <fullName evidence="2">Uncharacterized protein</fullName>
    </submittedName>
</protein>
<feature type="compositionally biased region" description="Low complexity" evidence="1">
    <location>
        <begin position="9"/>
        <end position="19"/>
    </location>
</feature>